<evidence type="ECO:0000313" key="1">
    <source>
        <dbReference type="EMBL" id="UWX72566.1"/>
    </source>
</evidence>
<accession>A0AB38TVV4</accession>
<protein>
    <submittedName>
        <fullName evidence="1">Uncharacterized protein</fullName>
    </submittedName>
</protein>
<reference evidence="1" key="1">
    <citation type="submission" date="2022-09" db="EMBL/GenBank/DDBJ databases">
        <title>Genomic of Burkholderia gladioli.</title>
        <authorList>
            <person name="Wu H."/>
        </authorList>
    </citation>
    <scope>NUCLEOTIDE SEQUENCE</scope>
    <source>
        <strain evidence="1">ZN-S4</strain>
    </source>
</reference>
<dbReference type="Proteomes" id="UP001059745">
    <property type="component" value="Chromosome 2"/>
</dbReference>
<dbReference type="EMBL" id="CP104215">
    <property type="protein sequence ID" value="UWX72566.1"/>
    <property type="molecule type" value="Genomic_DNA"/>
</dbReference>
<organism evidence="1 2">
    <name type="scientific">Burkholderia gladioli</name>
    <name type="common">Pseudomonas marginata</name>
    <name type="synonym">Phytomonas marginata</name>
    <dbReference type="NCBI Taxonomy" id="28095"/>
    <lineage>
        <taxon>Bacteria</taxon>
        <taxon>Pseudomonadati</taxon>
        <taxon>Pseudomonadota</taxon>
        <taxon>Betaproteobacteria</taxon>
        <taxon>Burkholderiales</taxon>
        <taxon>Burkholderiaceae</taxon>
        <taxon>Burkholderia</taxon>
    </lineage>
</organism>
<dbReference type="AlphaFoldDB" id="A0AB38TVV4"/>
<dbReference type="RefSeq" id="WP_157693238.1">
    <property type="nucleotide sequence ID" value="NZ_CADEPT010000008.1"/>
</dbReference>
<gene>
    <name evidence="1" type="ORF">NYZ96_29525</name>
</gene>
<proteinExistence type="predicted"/>
<evidence type="ECO:0000313" key="2">
    <source>
        <dbReference type="Proteomes" id="UP001059745"/>
    </source>
</evidence>
<name>A0AB38TVV4_BURGA</name>
<sequence length="76" mass="8635">MHEITRRLTGYAASVAIRPDPNLTIMTAWRGRTTLEYRRNGAAHVKSNYRTNISTKFADKNHFTARAGSRTLINSK</sequence>
<dbReference type="GeneID" id="66461413"/>